<dbReference type="PANTHER" id="PTHR36984">
    <property type="entry name" value="CRISPR-ASSOCIATED ENDORIBONUCLEASE CAS6 1"/>
    <property type="match status" value="1"/>
</dbReference>
<keyword evidence="6" id="KW-1185">Reference proteome</keyword>
<dbReference type="PANTHER" id="PTHR36984:SF1">
    <property type="entry name" value="CRISPR-ASSOCIATED ENDORIBONUCLEASE CAS6 1"/>
    <property type="match status" value="1"/>
</dbReference>
<evidence type="ECO:0000313" key="5">
    <source>
        <dbReference type="EMBL" id="SIS96342.1"/>
    </source>
</evidence>
<dbReference type="GO" id="GO:0016788">
    <property type="term" value="F:hydrolase activity, acting on ester bonds"/>
    <property type="evidence" value="ECO:0007669"/>
    <property type="project" value="InterPro"/>
</dbReference>
<dbReference type="Pfam" id="PF01881">
    <property type="entry name" value="Cas_Cas6_C"/>
    <property type="match status" value="1"/>
</dbReference>
<evidence type="ECO:0000256" key="1">
    <source>
        <dbReference type="ARBA" id="ARBA00005937"/>
    </source>
</evidence>
<dbReference type="InterPro" id="IPR045747">
    <property type="entry name" value="CRISPR-assoc_prot_Cas6_N_sf"/>
</dbReference>
<dbReference type="Gene3D" id="3.30.70.1900">
    <property type="match status" value="1"/>
</dbReference>
<dbReference type="Proteomes" id="UP000186026">
    <property type="component" value="Unassembled WGS sequence"/>
</dbReference>
<dbReference type="InterPro" id="IPR049435">
    <property type="entry name" value="Cas_Cas6_C"/>
</dbReference>
<keyword evidence="3" id="KW-0051">Antiviral defense</keyword>
<reference evidence="6" key="1">
    <citation type="submission" date="2017-01" db="EMBL/GenBank/DDBJ databases">
        <authorList>
            <person name="Varghese N."/>
            <person name="Submissions S."/>
        </authorList>
    </citation>
    <scope>NUCLEOTIDE SEQUENCE [LARGE SCALE GENOMIC DNA]</scope>
    <source>
        <strain evidence="6">DSM 46698</strain>
    </source>
</reference>
<dbReference type="EMBL" id="FTOP01000009">
    <property type="protein sequence ID" value="SIS96342.1"/>
    <property type="molecule type" value="Genomic_DNA"/>
</dbReference>
<protein>
    <submittedName>
        <fullName evidence="5">CRISPR-associated endoribonuclease Cas6</fullName>
    </submittedName>
</protein>
<evidence type="ECO:0000259" key="4">
    <source>
        <dbReference type="Pfam" id="PF01881"/>
    </source>
</evidence>
<dbReference type="Gene3D" id="3.30.70.1890">
    <property type="match status" value="1"/>
</dbReference>
<sequence>MQFLIKLERVSKANQFAINYQYELSAGLEGIFEQADFSILHNFLGDESLGVRYIPFTFSQIQFDSIDSLEESCSFFHLGKSAQLDLRLLVDHGDVYYLQQLILGQRINFTYAQQIVEYRIESVEVVPPPTFKGVMTYSTITPVFLIDNLSTGGSEFIEPSDGRYCELFKADLLKRFSKVIPELKELKNLEHYCPEFEFQPISKIEEEEIVFNMYQLELVHLKGFKYDFKLKASPLLQEFGYYAGFGAQNSLGFGCVNVKNLN</sequence>
<keyword evidence="2" id="KW-0694">RNA-binding</keyword>
<dbReference type="RefSeq" id="WP_076501626.1">
    <property type="nucleotide sequence ID" value="NZ_FTOP01000009.1"/>
</dbReference>
<accession>A0A1N7NDH2</accession>
<dbReference type="STRING" id="529505.SAMN05421761_109101"/>
<proteinExistence type="inferred from homology"/>
<dbReference type="InterPro" id="IPR010156">
    <property type="entry name" value="CRISPR-assoc_prot_Cas6"/>
</dbReference>
<gene>
    <name evidence="5" type="ORF">SAMN05421761_109101</name>
</gene>
<name>A0A1N7NDH2_9BACT</name>
<dbReference type="CDD" id="cd21140">
    <property type="entry name" value="Cas6_I-like"/>
    <property type="match status" value="1"/>
</dbReference>
<organism evidence="5 6">
    <name type="scientific">Belliella pelovolcani</name>
    <dbReference type="NCBI Taxonomy" id="529505"/>
    <lineage>
        <taxon>Bacteria</taxon>
        <taxon>Pseudomonadati</taxon>
        <taxon>Bacteroidota</taxon>
        <taxon>Cytophagia</taxon>
        <taxon>Cytophagales</taxon>
        <taxon>Cyclobacteriaceae</taxon>
        <taxon>Belliella</taxon>
    </lineage>
</organism>
<feature type="domain" description="CRISPR associated protein Cas6 C-terminal" evidence="4">
    <location>
        <begin position="128"/>
        <end position="258"/>
    </location>
</feature>
<dbReference type="GO" id="GO:0051607">
    <property type="term" value="P:defense response to virus"/>
    <property type="evidence" value="ECO:0007669"/>
    <property type="project" value="UniProtKB-KW"/>
</dbReference>
<dbReference type="GO" id="GO:0003723">
    <property type="term" value="F:RNA binding"/>
    <property type="evidence" value="ECO:0007669"/>
    <property type="project" value="UniProtKB-KW"/>
</dbReference>
<evidence type="ECO:0000313" key="6">
    <source>
        <dbReference type="Proteomes" id="UP000186026"/>
    </source>
</evidence>
<evidence type="ECO:0000256" key="2">
    <source>
        <dbReference type="ARBA" id="ARBA00022884"/>
    </source>
</evidence>
<dbReference type="OrthoDB" id="9797488at2"/>
<dbReference type="AlphaFoldDB" id="A0A1N7NDH2"/>
<evidence type="ECO:0000256" key="3">
    <source>
        <dbReference type="ARBA" id="ARBA00023118"/>
    </source>
</evidence>
<comment type="similarity">
    <text evidence="1">Belongs to the CRISPR-associated protein Cas6/Cse3/CasE family.</text>
</comment>